<name>A0AC60P0F7_IXOPE</name>
<proteinExistence type="predicted"/>
<evidence type="ECO:0000313" key="1">
    <source>
        <dbReference type="EMBL" id="KAG0412812.1"/>
    </source>
</evidence>
<keyword evidence="2" id="KW-1185">Reference proteome</keyword>
<dbReference type="Proteomes" id="UP000805193">
    <property type="component" value="Unassembled WGS sequence"/>
</dbReference>
<comment type="caution">
    <text evidence="1">The sequence shown here is derived from an EMBL/GenBank/DDBJ whole genome shotgun (WGS) entry which is preliminary data.</text>
</comment>
<protein>
    <submittedName>
        <fullName evidence="1">Uncharacterized protein</fullName>
    </submittedName>
</protein>
<organism evidence="1 2">
    <name type="scientific">Ixodes persulcatus</name>
    <name type="common">Taiga tick</name>
    <dbReference type="NCBI Taxonomy" id="34615"/>
    <lineage>
        <taxon>Eukaryota</taxon>
        <taxon>Metazoa</taxon>
        <taxon>Ecdysozoa</taxon>
        <taxon>Arthropoda</taxon>
        <taxon>Chelicerata</taxon>
        <taxon>Arachnida</taxon>
        <taxon>Acari</taxon>
        <taxon>Parasitiformes</taxon>
        <taxon>Ixodida</taxon>
        <taxon>Ixodoidea</taxon>
        <taxon>Ixodidae</taxon>
        <taxon>Ixodinae</taxon>
        <taxon>Ixodes</taxon>
    </lineage>
</organism>
<accession>A0AC60P0F7</accession>
<feature type="non-terminal residue" evidence="1">
    <location>
        <position position="1"/>
    </location>
</feature>
<reference evidence="1 2" key="1">
    <citation type="journal article" date="2020" name="Cell">
        <title>Large-Scale Comparative Analyses of Tick Genomes Elucidate Their Genetic Diversity and Vector Capacities.</title>
        <authorList>
            <consortium name="Tick Genome and Microbiome Consortium (TIGMIC)"/>
            <person name="Jia N."/>
            <person name="Wang J."/>
            <person name="Shi W."/>
            <person name="Du L."/>
            <person name="Sun Y."/>
            <person name="Zhan W."/>
            <person name="Jiang J.F."/>
            <person name="Wang Q."/>
            <person name="Zhang B."/>
            <person name="Ji P."/>
            <person name="Bell-Sakyi L."/>
            <person name="Cui X.M."/>
            <person name="Yuan T.T."/>
            <person name="Jiang B.G."/>
            <person name="Yang W.F."/>
            <person name="Lam T.T."/>
            <person name="Chang Q.C."/>
            <person name="Ding S.J."/>
            <person name="Wang X.J."/>
            <person name="Zhu J.G."/>
            <person name="Ruan X.D."/>
            <person name="Zhao L."/>
            <person name="Wei J.T."/>
            <person name="Ye R.Z."/>
            <person name="Que T.C."/>
            <person name="Du C.H."/>
            <person name="Zhou Y.H."/>
            <person name="Cheng J.X."/>
            <person name="Dai P.F."/>
            <person name="Guo W.B."/>
            <person name="Han X.H."/>
            <person name="Huang E.J."/>
            <person name="Li L.F."/>
            <person name="Wei W."/>
            <person name="Gao Y.C."/>
            <person name="Liu J.Z."/>
            <person name="Shao H.Z."/>
            <person name="Wang X."/>
            <person name="Wang C.C."/>
            <person name="Yang T.C."/>
            <person name="Huo Q.B."/>
            <person name="Li W."/>
            <person name="Chen H.Y."/>
            <person name="Chen S.E."/>
            <person name="Zhou L.G."/>
            <person name="Ni X.B."/>
            <person name="Tian J.H."/>
            <person name="Sheng Y."/>
            <person name="Liu T."/>
            <person name="Pan Y.S."/>
            <person name="Xia L.Y."/>
            <person name="Li J."/>
            <person name="Zhao F."/>
            <person name="Cao W.C."/>
        </authorList>
    </citation>
    <scope>NUCLEOTIDE SEQUENCE [LARGE SCALE GENOMIC DNA]</scope>
    <source>
        <strain evidence="1">Iper-2018</strain>
    </source>
</reference>
<sequence length="487" mass="55451">GAAQSFEDWIKKYGDVVGFYNGAQPMLIIQDLDLIKKIQIKDFGNFHGRGVVSPISKEHHLAKLSIINVDGERWKGMRSLLTPAFTSSNMKKLLNLMDVCSNEFLEVLESLHDQDKAFEIRAVFQKLTMDVIVRSAFGVQSDVQKNTEMTGMNAMIKEILEGLQQFRTGWLSFLVACLPEFSLLWKLAFLLRERFMKAPSDNIRYGIMPIIDMRRSNPEARREDLLQLLLNAEAEEGAAVNVHQLTVGYEGETSQSAESKSSGRKRRTLNNAEIQANAIIFLIAGFETTSTALTFTTYLLAKFQDVQDRLRSEITAVLERDGKFTYDNVFGMRYLDQVISESLRFYPPVTGFITRTCQHDYEHAGLKIPAGMSIVIPPYQLQHDPDLWSEPEKFDPERFSIENKGSIHPMAFQPFGNGPRNCVGMRFAQLEMKLTLAKMLAKYKFLLDKRHVETLKFLMRKARAQKFVFFKGEASAQAPFRQSATPP</sequence>
<evidence type="ECO:0000313" key="2">
    <source>
        <dbReference type="Proteomes" id="UP000805193"/>
    </source>
</evidence>
<dbReference type="EMBL" id="JABSTQ010011320">
    <property type="protein sequence ID" value="KAG0412812.1"/>
    <property type="molecule type" value="Genomic_DNA"/>
</dbReference>
<gene>
    <name evidence="1" type="ORF">HPB47_010046</name>
</gene>